<dbReference type="GO" id="GO:0005789">
    <property type="term" value="C:endoplasmic reticulum membrane"/>
    <property type="evidence" value="ECO:0007669"/>
    <property type="project" value="UniProtKB-SubCell"/>
</dbReference>
<evidence type="ECO:0000313" key="15">
    <source>
        <dbReference type="EMBL" id="KYB25961.1"/>
    </source>
</evidence>
<dbReference type="GO" id="GO:0020037">
    <property type="term" value="F:heme binding"/>
    <property type="evidence" value="ECO:0007669"/>
    <property type="project" value="InterPro"/>
</dbReference>
<dbReference type="eggNOG" id="KOG0158">
    <property type="taxonomic scope" value="Eukaryota"/>
</dbReference>
<evidence type="ECO:0000256" key="1">
    <source>
        <dbReference type="ARBA" id="ARBA00001971"/>
    </source>
</evidence>
<evidence type="ECO:0000256" key="9">
    <source>
        <dbReference type="ARBA" id="ARBA00023002"/>
    </source>
</evidence>
<dbReference type="CDD" id="cd11056">
    <property type="entry name" value="CYP6-like"/>
    <property type="match status" value="1"/>
</dbReference>
<evidence type="ECO:0000256" key="2">
    <source>
        <dbReference type="ARBA" id="ARBA00004174"/>
    </source>
</evidence>
<dbReference type="OrthoDB" id="2789670at2759"/>
<evidence type="ECO:0000313" key="16">
    <source>
        <dbReference type="Proteomes" id="UP000007266"/>
    </source>
</evidence>
<keyword evidence="10 13" id="KW-0408">Iron</keyword>
<keyword evidence="9 14" id="KW-0560">Oxidoreductase</keyword>
<feature type="binding site" description="axial binding residue" evidence="13">
    <location>
        <position position="470"/>
    </location>
    <ligand>
        <name>heme</name>
        <dbReference type="ChEBI" id="CHEBI:30413"/>
    </ligand>
    <ligandPart>
        <name>Fe</name>
        <dbReference type="ChEBI" id="CHEBI:18248"/>
    </ligandPart>
</feature>
<dbReference type="PRINTS" id="PR00463">
    <property type="entry name" value="EP450I"/>
</dbReference>
<evidence type="ECO:0000256" key="13">
    <source>
        <dbReference type="PIRSR" id="PIRSR602401-1"/>
    </source>
</evidence>
<evidence type="ECO:0000256" key="5">
    <source>
        <dbReference type="ARBA" id="ARBA00022617"/>
    </source>
</evidence>
<keyword evidence="7" id="KW-0256">Endoplasmic reticulum</keyword>
<sequence>MLLVLLAIATLIYFYWKIIYPHKYWTRKGVPQSKPVFLFGDIWPMIIRKYSAPELVDEFYKIDQNARYCGVYQFLSPGLILRDPELIKEITVKDFDHFVDRRVFVKENVDPVFGRSLLSLDGEKWRNMRAAVSPVFTSSKMKYMFPSISQCGEDFANYFLKQNKDLLELEMKESITKFTNDVIANTVFGFTCNSLENPNNEFYKMGDEVGNMTSMRTRIVFLMNALAPKILSFFKIYLFSPRIYTFFRQVVNENISSREKHGVTRPDMIDLLVKAKNNSLKNEEADDLPEAGFTTVKDTENGKKSRKYQITDEDIVAQALLFFFAGFDSVAGVISYMCYELAVAQDAQEKLRQEVDETREKCGGKISYEELMKMKYMHMAVSETLRKWPTAIASDRVCVKPYTIQPKLPNEKPLHLKVGDTVNIPIYAIQRDPQYFPEPDRFIPERFSEENKSKIVPYTYMSFGTGPRSCIGYRFALLEMKILMYHLISNFEIVPVAKTQIPIRFNPKAVNMTAEKGFWVGLKRRVKV</sequence>
<reference evidence="15 16" key="1">
    <citation type="journal article" date="2008" name="Nature">
        <title>The genome of the model beetle and pest Tribolium castaneum.</title>
        <authorList>
            <consortium name="Tribolium Genome Sequencing Consortium"/>
            <person name="Richards S."/>
            <person name="Gibbs R.A."/>
            <person name="Weinstock G.M."/>
            <person name="Brown S.J."/>
            <person name="Denell R."/>
            <person name="Beeman R.W."/>
            <person name="Gibbs R."/>
            <person name="Beeman R.W."/>
            <person name="Brown S.J."/>
            <person name="Bucher G."/>
            <person name="Friedrich M."/>
            <person name="Grimmelikhuijzen C.J."/>
            <person name="Klingler M."/>
            <person name="Lorenzen M."/>
            <person name="Richards S."/>
            <person name="Roth S."/>
            <person name="Schroder R."/>
            <person name="Tautz D."/>
            <person name="Zdobnov E.M."/>
            <person name="Muzny D."/>
            <person name="Gibbs R.A."/>
            <person name="Weinstock G.M."/>
            <person name="Attaway T."/>
            <person name="Bell S."/>
            <person name="Buhay C.J."/>
            <person name="Chandrabose M.N."/>
            <person name="Chavez D."/>
            <person name="Clerk-Blankenburg K.P."/>
            <person name="Cree A."/>
            <person name="Dao M."/>
            <person name="Davis C."/>
            <person name="Chacko J."/>
            <person name="Dinh H."/>
            <person name="Dugan-Rocha S."/>
            <person name="Fowler G."/>
            <person name="Garner T.T."/>
            <person name="Garnes J."/>
            <person name="Gnirke A."/>
            <person name="Hawes A."/>
            <person name="Hernandez J."/>
            <person name="Hines S."/>
            <person name="Holder M."/>
            <person name="Hume J."/>
            <person name="Jhangiani S.N."/>
            <person name="Joshi V."/>
            <person name="Khan Z.M."/>
            <person name="Jackson L."/>
            <person name="Kovar C."/>
            <person name="Kowis A."/>
            <person name="Lee S."/>
            <person name="Lewis L.R."/>
            <person name="Margolis J."/>
            <person name="Morgan M."/>
            <person name="Nazareth L.V."/>
            <person name="Nguyen N."/>
            <person name="Okwuonu G."/>
            <person name="Parker D."/>
            <person name="Richards S."/>
            <person name="Ruiz S.J."/>
            <person name="Santibanez J."/>
            <person name="Savard J."/>
            <person name="Scherer S.E."/>
            <person name="Schneider B."/>
            <person name="Sodergren E."/>
            <person name="Tautz D."/>
            <person name="Vattahil S."/>
            <person name="Villasana D."/>
            <person name="White C.S."/>
            <person name="Wright R."/>
            <person name="Park Y."/>
            <person name="Beeman R.W."/>
            <person name="Lord J."/>
            <person name="Oppert B."/>
            <person name="Lorenzen M."/>
            <person name="Brown S."/>
            <person name="Wang L."/>
            <person name="Savard J."/>
            <person name="Tautz D."/>
            <person name="Richards S."/>
            <person name="Weinstock G."/>
            <person name="Gibbs R.A."/>
            <person name="Liu Y."/>
            <person name="Worley K."/>
            <person name="Weinstock G."/>
            <person name="Elsik C.G."/>
            <person name="Reese J.T."/>
            <person name="Elhaik E."/>
            <person name="Landan G."/>
            <person name="Graur D."/>
            <person name="Arensburger P."/>
            <person name="Atkinson P."/>
            <person name="Beeman R.W."/>
            <person name="Beidler J."/>
            <person name="Brown S.J."/>
            <person name="Demuth J.P."/>
            <person name="Drury D.W."/>
            <person name="Du Y.Z."/>
            <person name="Fujiwara H."/>
            <person name="Lorenzen M."/>
            <person name="Maselli V."/>
            <person name="Osanai M."/>
            <person name="Park Y."/>
            <person name="Robertson H.M."/>
            <person name="Tu Z."/>
            <person name="Wang J.J."/>
            <person name="Wang S."/>
            <person name="Richards S."/>
            <person name="Song H."/>
            <person name="Zhang L."/>
            <person name="Sodergren E."/>
            <person name="Werner D."/>
            <person name="Stanke M."/>
            <person name="Morgenstern B."/>
            <person name="Solovyev V."/>
            <person name="Kosarev P."/>
            <person name="Brown G."/>
            <person name="Chen H.C."/>
            <person name="Ermolaeva O."/>
            <person name="Hlavina W."/>
            <person name="Kapustin Y."/>
            <person name="Kiryutin B."/>
            <person name="Kitts P."/>
            <person name="Maglott D."/>
            <person name="Pruitt K."/>
            <person name="Sapojnikov V."/>
            <person name="Souvorov A."/>
            <person name="Mackey A.J."/>
            <person name="Waterhouse R.M."/>
            <person name="Wyder S."/>
            <person name="Zdobnov E.M."/>
            <person name="Zdobnov E.M."/>
            <person name="Wyder S."/>
            <person name="Kriventseva E.V."/>
            <person name="Kadowaki T."/>
            <person name="Bork P."/>
            <person name="Aranda M."/>
            <person name="Bao R."/>
            <person name="Beermann A."/>
            <person name="Berns N."/>
            <person name="Bolognesi R."/>
            <person name="Bonneton F."/>
            <person name="Bopp D."/>
            <person name="Brown S.J."/>
            <person name="Bucher G."/>
            <person name="Butts T."/>
            <person name="Chaumot A."/>
            <person name="Denell R.E."/>
            <person name="Ferrier D.E."/>
            <person name="Friedrich M."/>
            <person name="Gordon C.M."/>
            <person name="Jindra M."/>
            <person name="Klingler M."/>
            <person name="Lan Q."/>
            <person name="Lattorff H.M."/>
            <person name="Laudet V."/>
            <person name="von Levetsow C."/>
            <person name="Liu Z."/>
            <person name="Lutz R."/>
            <person name="Lynch J.A."/>
            <person name="da Fonseca R.N."/>
            <person name="Posnien N."/>
            <person name="Reuter R."/>
            <person name="Roth S."/>
            <person name="Savard J."/>
            <person name="Schinko J.B."/>
            <person name="Schmitt C."/>
            <person name="Schoppmeier M."/>
            <person name="Schroder R."/>
            <person name="Shippy T.D."/>
            <person name="Simonnet F."/>
            <person name="Marques-Souza H."/>
            <person name="Tautz D."/>
            <person name="Tomoyasu Y."/>
            <person name="Trauner J."/>
            <person name="Van der Zee M."/>
            <person name="Vervoort M."/>
            <person name="Wittkopp N."/>
            <person name="Wimmer E.A."/>
            <person name="Yang X."/>
            <person name="Jones A.K."/>
            <person name="Sattelle D.B."/>
            <person name="Ebert P.R."/>
            <person name="Nelson D."/>
            <person name="Scott J.G."/>
            <person name="Beeman R.W."/>
            <person name="Muthukrishnan S."/>
            <person name="Kramer K.J."/>
            <person name="Arakane Y."/>
            <person name="Beeman R.W."/>
            <person name="Zhu Q."/>
            <person name="Hogenkamp D."/>
            <person name="Dixit R."/>
            <person name="Oppert B."/>
            <person name="Jiang H."/>
            <person name="Zou Z."/>
            <person name="Marshall J."/>
            <person name="Elpidina E."/>
            <person name="Vinokurov K."/>
            <person name="Oppert C."/>
            <person name="Zou Z."/>
            <person name="Evans J."/>
            <person name="Lu Z."/>
            <person name="Zhao P."/>
            <person name="Sumathipala N."/>
            <person name="Altincicek B."/>
            <person name="Vilcinskas A."/>
            <person name="Williams M."/>
            <person name="Hultmark D."/>
            <person name="Hetru C."/>
            <person name="Jiang H."/>
            <person name="Grimmelikhuijzen C.J."/>
            <person name="Hauser F."/>
            <person name="Cazzamali G."/>
            <person name="Williamson M."/>
            <person name="Park Y."/>
            <person name="Li B."/>
            <person name="Tanaka Y."/>
            <person name="Predel R."/>
            <person name="Neupert S."/>
            <person name="Schachtner J."/>
            <person name="Verleyen P."/>
            <person name="Raible F."/>
            <person name="Bork P."/>
            <person name="Friedrich M."/>
            <person name="Walden K.K."/>
            <person name="Robertson H.M."/>
            <person name="Angeli S."/>
            <person name="Foret S."/>
            <person name="Bucher G."/>
            <person name="Schuetz S."/>
            <person name="Maleszka R."/>
            <person name="Wimmer E.A."/>
            <person name="Beeman R.W."/>
            <person name="Lorenzen M."/>
            <person name="Tomoyasu Y."/>
            <person name="Miller S.C."/>
            <person name="Grossmann D."/>
            <person name="Bucher G."/>
        </authorList>
    </citation>
    <scope>NUCLEOTIDE SEQUENCE [LARGE SCALE GENOMIC DNA]</scope>
    <source>
        <strain evidence="15 16">Georgia GA2</strain>
    </source>
</reference>
<comment type="cofactor">
    <cofactor evidence="1 13">
        <name>heme</name>
        <dbReference type="ChEBI" id="CHEBI:30413"/>
    </cofactor>
</comment>
<dbReference type="STRING" id="7070.A0A139WDP4"/>
<evidence type="ECO:0000256" key="6">
    <source>
        <dbReference type="ARBA" id="ARBA00022723"/>
    </source>
</evidence>
<dbReference type="EMBL" id="KQ971360">
    <property type="protein sequence ID" value="KYB25961.1"/>
    <property type="molecule type" value="Genomic_DNA"/>
</dbReference>
<name>A0A139WDP4_TRICA</name>
<comment type="subcellular location">
    <subcellularLocation>
        <location evidence="3">Endoplasmic reticulum membrane</location>
        <topology evidence="3">Peripheral membrane protein</topology>
    </subcellularLocation>
    <subcellularLocation>
        <location evidence="2">Microsome membrane</location>
        <topology evidence="2">Peripheral membrane protein</topology>
    </subcellularLocation>
</comment>
<dbReference type="Pfam" id="PF00067">
    <property type="entry name" value="p450"/>
    <property type="match status" value="1"/>
</dbReference>
<evidence type="ECO:0000256" key="14">
    <source>
        <dbReference type="RuleBase" id="RU000461"/>
    </source>
</evidence>
<dbReference type="PROSITE" id="PS00086">
    <property type="entry name" value="CYTOCHROME_P450"/>
    <property type="match status" value="1"/>
</dbReference>
<dbReference type="FunFam" id="1.10.630.10:FF:000042">
    <property type="entry name" value="Cytochrome P450"/>
    <property type="match status" value="1"/>
</dbReference>
<keyword evidence="16" id="KW-1185">Reference proteome</keyword>
<evidence type="ECO:0000256" key="3">
    <source>
        <dbReference type="ARBA" id="ARBA00004406"/>
    </source>
</evidence>
<proteinExistence type="inferred from homology"/>
<dbReference type="FunCoup" id="A0A139WDP4">
    <property type="interactions" value="52"/>
</dbReference>
<dbReference type="PRINTS" id="PR00385">
    <property type="entry name" value="P450"/>
</dbReference>
<dbReference type="Proteomes" id="UP000007266">
    <property type="component" value="Linkage group 8"/>
</dbReference>
<dbReference type="PANTHER" id="PTHR24292:SF54">
    <property type="entry name" value="CYP9F3-RELATED"/>
    <property type="match status" value="1"/>
</dbReference>
<dbReference type="InterPro" id="IPR036396">
    <property type="entry name" value="Cyt_P450_sf"/>
</dbReference>
<evidence type="ECO:0000256" key="12">
    <source>
        <dbReference type="ARBA" id="ARBA00023136"/>
    </source>
</evidence>
<dbReference type="InterPro" id="IPR002401">
    <property type="entry name" value="Cyt_P450_E_grp-I"/>
</dbReference>
<dbReference type="InterPro" id="IPR017972">
    <property type="entry name" value="Cyt_P450_CS"/>
</dbReference>
<dbReference type="InterPro" id="IPR001128">
    <property type="entry name" value="Cyt_P450"/>
</dbReference>
<comment type="similarity">
    <text evidence="4 14">Belongs to the cytochrome P450 family.</text>
</comment>
<keyword evidence="6 13" id="KW-0479">Metal-binding</keyword>
<organism evidence="15 16">
    <name type="scientific">Tribolium castaneum</name>
    <name type="common">Red flour beetle</name>
    <dbReference type="NCBI Taxonomy" id="7070"/>
    <lineage>
        <taxon>Eukaryota</taxon>
        <taxon>Metazoa</taxon>
        <taxon>Ecdysozoa</taxon>
        <taxon>Arthropoda</taxon>
        <taxon>Hexapoda</taxon>
        <taxon>Insecta</taxon>
        <taxon>Pterygota</taxon>
        <taxon>Neoptera</taxon>
        <taxon>Endopterygota</taxon>
        <taxon>Coleoptera</taxon>
        <taxon>Polyphaga</taxon>
        <taxon>Cucujiformia</taxon>
        <taxon>Tenebrionidae</taxon>
        <taxon>Tenebrionidae incertae sedis</taxon>
        <taxon>Tribolium</taxon>
    </lineage>
</organism>
<protein>
    <submittedName>
        <fullName evidence="15">Cytochrome P450 9b2-like protein</fullName>
    </submittedName>
</protein>
<accession>A0A139WDP4</accession>
<gene>
    <name evidence="15" type="primary">AUGUSTUS-3.0.2_34830</name>
    <name evidence="15" type="ORF">TcasGA2_TC034830</name>
</gene>
<dbReference type="Gene3D" id="1.10.630.10">
    <property type="entry name" value="Cytochrome P450"/>
    <property type="match status" value="1"/>
</dbReference>
<evidence type="ECO:0000256" key="7">
    <source>
        <dbReference type="ARBA" id="ARBA00022824"/>
    </source>
</evidence>
<evidence type="ECO:0000256" key="8">
    <source>
        <dbReference type="ARBA" id="ARBA00022848"/>
    </source>
</evidence>
<evidence type="ECO:0000256" key="11">
    <source>
        <dbReference type="ARBA" id="ARBA00023033"/>
    </source>
</evidence>
<dbReference type="GO" id="GO:0004497">
    <property type="term" value="F:monooxygenase activity"/>
    <property type="evidence" value="ECO:0007669"/>
    <property type="project" value="UniProtKB-KW"/>
</dbReference>
<keyword evidence="8" id="KW-0492">Microsome</keyword>
<dbReference type="GO" id="GO:0005506">
    <property type="term" value="F:iron ion binding"/>
    <property type="evidence" value="ECO:0007669"/>
    <property type="project" value="InterPro"/>
</dbReference>
<dbReference type="PANTHER" id="PTHR24292">
    <property type="entry name" value="CYTOCHROME P450"/>
    <property type="match status" value="1"/>
</dbReference>
<dbReference type="InParanoid" id="A0A139WDP4"/>
<keyword evidence="12" id="KW-0472">Membrane</keyword>
<reference evidence="15 16" key="2">
    <citation type="journal article" date="2010" name="Nucleic Acids Res.">
        <title>BeetleBase in 2010: revisions to provide comprehensive genomic information for Tribolium castaneum.</title>
        <authorList>
            <person name="Kim H.S."/>
            <person name="Murphy T."/>
            <person name="Xia J."/>
            <person name="Caragea D."/>
            <person name="Park Y."/>
            <person name="Beeman R.W."/>
            <person name="Lorenzen M.D."/>
            <person name="Butcher S."/>
            <person name="Manak J.R."/>
            <person name="Brown S.J."/>
        </authorList>
    </citation>
    <scope>GENOME REANNOTATION</scope>
    <source>
        <strain evidence="15 16">Georgia GA2</strain>
    </source>
</reference>
<dbReference type="KEGG" id="tca:661596"/>
<dbReference type="GO" id="GO:0016705">
    <property type="term" value="F:oxidoreductase activity, acting on paired donors, with incorporation or reduction of molecular oxygen"/>
    <property type="evidence" value="ECO:0007669"/>
    <property type="project" value="InterPro"/>
</dbReference>
<dbReference type="OMA" id="HEFMIAI"/>
<evidence type="ECO:0000256" key="4">
    <source>
        <dbReference type="ARBA" id="ARBA00010617"/>
    </source>
</evidence>
<evidence type="ECO:0000256" key="10">
    <source>
        <dbReference type="ARBA" id="ARBA00023004"/>
    </source>
</evidence>
<keyword evidence="11 14" id="KW-0503">Monooxygenase</keyword>
<dbReference type="InterPro" id="IPR050476">
    <property type="entry name" value="Insect_CytP450_Detox"/>
</dbReference>
<dbReference type="SUPFAM" id="SSF48264">
    <property type="entry name" value="Cytochrome P450"/>
    <property type="match status" value="1"/>
</dbReference>
<keyword evidence="5 13" id="KW-0349">Heme</keyword>
<dbReference type="AlphaFoldDB" id="A0A139WDP4"/>